<dbReference type="Pfam" id="PF24539">
    <property type="entry name" value="DUF7600"/>
    <property type="match status" value="1"/>
</dbReference>
<dbReference type="AlphaFoldDB" id="A0A6A5WNB3"/>
<name>A0A6A5WNB3_9PLEO</name>
<dbReference type="Proteomes" id="UP000799779">
    <property type="component" value="Unassembled WGS sequence"/>
</dbReference>
<dbReference type="EMBL" id="ML977588">
    <property type="protein sequence ID" value="KAF2000555.1"/>
    <property type="molecule type" value="Genomic_DNA"/>
</dbReference>
<evidence type="ECO:0000259" key="1">
    <source>
        <dbReference type="PROSITE" id="PS50181"/>
    </source>
</evidence>
<proteinExistence type="predicted"/>
<feature type="domain" description="F-box" evidence="1">
    <location>
        <begin position="199"/>
        <end position="245"/>
    </location>
</feature>
<dbReference type="OrthoDB" id="3743754at2759"/>
<dbReference type="InterPro" id="IPR036047">
    <property type="entry name" value="F-box-like_dom_sf"/>
</dbReference>
<reference evidence="2" key="1">
    <citation type="journal article" date="2020" name="Stud. Mycol.">
        <title>101 Dothideomycetes genomes: a test case for predicting lifestyles and emergence of pathogens.</title>
        <authorList>
            <person name="Haridas S."/>
            <person name="Albert R."/>
            <person name="Binder M."/>
            <person name="Bloem J."/>
            <person name="Labutti K."/>
            <person name="Salamov A."/>
            <person name="Andreopoulos B."/>
            <person name="Baker S."/>
            <person name="Barry K."/>
            <person name="Bills G."/>
            <person name="Bluhm B."/>
            <person name="Cannon C."/>
            <person name="Castanera R."/>
            <person name="Culley D."/>
            <person name="Daum C."/>
            <person name="Ezra D."/>
            <person name="Gonzalez J."/>
            <person name="Henrissat B."/>
            <person name="Kuo A."/>
            <person name="Liang C."/>
            <person name="Lipzen A."/>
            <person name="Lutzoni F."/>
            <person name="Magnuson J."/>
            <person name="Mondo S."/>
            <person name="Nolan M."/>
            <person name="Ohm R."/>
            <person name="Pangilinan J."/>
            <person name="Park H.-J."/>
            <person name="Ramirez L."/>
            <person name="Alfaro M."/>
            <person name="Sun H."/>
            <person name="Tritt A."/>
            <person name="Yoshinaga Y."/>
            <person name="Zwiers L.-H."/>
            <person name="Turgeon B."/>
            <person name="Goodwin S."/>
            <person name="Spatafora J."/>
            <person name="Crous P."/>
            <person name="Grigoriev I."/>
        </authorList>
    </citation>
    <scope>NUCLEOTIDE SEQUENCE</scope>
    <source>
        <strain evidence="2">CBS 123094</strain>
    </source>
</reference>
<dbReference type="Pfam" id="PF00646">
    <property type="entry name" value="F-box"/>
    <property type="match status" value="1"/>
</dbReference>
<organism evidence="2 3">
    <name type="scientific">Amniculicola lignicola CBS 123094</name>
    <dbReference type="NCBI Taxonomy" id="1392246"/>
    <lineage>
        <taxon>Eukaryota</taxon>
        <taxon>Fungi</taxon>
        <taxon>Dikarya</taxon>
        <taxon>Ascomycota</taxon>
        <taxon>Pezizomycotina</taxon>
        <taxon>Dothideomycetes</taxon>
        <taxon>Pleosporomycetidae</taxon>
        <taxon>Pleosporales</taxon>
        <taxon>Amniculicolaceae</taxon>
        <taxon>Amniculicola</taxon>
    </lineage>
</organism>
<gene>
    <name evidence="2" type="ORF">P154DRAFT_575917</name>
</gene>
<dbReference type="PROSITE" id="PS50181">
    <property type="entry name" value="FBOX"/>
    <property type="match status" value="1"/>
</dbReference>
<dbReference type="InterPro" id="IPR056021">
    <property type="entry name" value="DUF7600"/>
</dbReference>
<protein>
    <recommendedName>
        <fullName evidence="1">F-box domain-containing protein</fullName>
    </recommendedName>
</protein>
<evidence type="ECO:0000313" key="3">
    <source>
        <dbReference type="Proteomes" id="UP000799779"/>
    </source>
</evidence>
<dbReference type="InterPro" id="IPR001810">
    <property type="entry name" value="F-box_dom"/>
</dbReference>
<keyword evidence="3" id="KW-1185">Reference proteome</keyword>
<dbReference type="SUPFAM" id="SSF81383">
    <property type="entry name" value="F-box domain"/>
    <property type="match status" value="1"/>
</dbReference>
<evidence type="ECO:0000313" key="2">
    <source>
        <dbReference type="EMBL" id="KAF2000555.1"/>
    </source>
</evidence>
<sequence>MALDITLVCSICGMPTGGSLADHNPWVRDLRAVLYGDDWLQATISENLVLNASEQIHEFLLSGGHYISGSLIHNKCYEVLEFACHPTPINVQILNLFLQSFGLAIPNLVDSIFITSSVLNWGHGYAGLYQGSDTQFRRLKVSHNLSPTQIRTFVDSPCSDGEFESRIIRLSAEEPTNPRKSENTNKYIHTISDSREESCPVLETLPEELLEMILSLLPTEDVVHARIASRALALCHLSQNFWRSRFAVGAEFGYIPEPWLYKEKLIQDRRYADAQVVYRVAKSDRRSLSFFFNSRRRVWDLVQPLANALTSFSRHAETWGSVEPRGHRMASLWQPRLEKEDKMTWVYAHGDLHESREEPFHEGCRPLFKRSISLPSQPVAAIGVSMLPFHGTTYITGLRFFFDGGRVIPLGYILYGREIKLDIQERLHGFTAYTGDRGVHGLSVLTNDLASDVVGDIVGFTQTCLKSKKVTRAVKACFDGMKMVWLGVTDDVATMQVVASSVGTDGKVD</sequence>
<accession>A0A6A5WNB3</accession>